<dbReference type="GO" id="GO:0046872">
    <property type="term" value="F:metal ion binding"/>
    <property type="evidence" value="ECO:0007669"/>
    <property type="project" value="UniProtKB-KW"/>
</dbReference>
<dbReference type="EMBL" id="AHJG01000195">
    <property type="protein sequence ID" value="EPA05274.1"/>
    <property type="molecule type" value="Genomic_DNA"/>
</dbReference>
<keyword evidence="2" id="KW-0479">Metal-binding</keyword>
<evidence type="ECO:0000256" key="1">
    <source>
        <dbReference type="ARBA" id="ARBA00022670"/>
    </source>
</evidence>
<organism evidence="7 8">
    <name type="scientific">Candidatus Nitrosarchaeum limnium BG20</name>
    <dbReference type="NCBI Taxonomy" id="859192"/>
    <lineage>
        <taxon>Archaea</taxon>
        <taxon>Nitrososphaerota</taxon>
        <taxon>Nitrososphaeria</taxon>
        <taxon>Nitrosopumilales</taxon>
        <taxon>Nitrosopumilaceae</taxon>
        <taxon>Nitrosarchaeum</taxon>
    </lineage>
</organism>
<comment type="caution">
    <text evidence="7">The sequence shown here is derived from an EMBL/GenBank/DDBJ whole genome shotgun (WGS) entry which is preliminary data.</text>
</comment>
<dbReference type="GO" id="GO:0006508">
    <property type="term" value="P:proteolysis"/>
    <property type="evidence" value="ECO:0007669"/>
    <property type="project" value="UniProtKB-KW"/>
</dbReference>
<dbReference type="InterPro" id="IPR028090">
    <property type="entry name" value="JAB_dom_prok"/>
</dbReference>
<evidence type="ECO:0000256" key="4">
    <source>
        <dbReference type="ARBA" id="ARBA00022833"/>
    </source>
</evidence>
<evidence type="ECO:0000313" key="7">
    <source>
        <dbReference type="EMBL" id="EPA05274.1"/>
    </source>
</evidence>
<dbReference type="OrthoDB" id="4612at2157"/>
<dbReference type="RefSeq" id="WP_010192756.1">
    <property type="nucleotide sequence ID" value="NZ_AHJG01000195.1"/>
</dbReference>
<evidence type="ECO:0000256" key="2">
    <source>
        <dbReference type="ARBA" id="ARBA00022723"/>
    </source>
</evidence>
<keyword evidence="5" id="KW-0482">Metalloprotease</keyword>
<evidence type="ECO:0000259" key="6">
    <source>
        <dbReference type="Pfam" id="PF14464"/>
    </source>
</evidence>
<dbReference type="Pfam" id="PF14464">
    <property type="entry name" value="Prok-JAB"/>
    <property type="match status" value="1"/>
</dbReference>
<sequence length="141" mass="15682">MFFKIKKSKPDTIIQKTEREIKLKKDVLDSILSFCQIKHPNEAILILRGKSKKGNVLIDGLVIPPFAFNAHASSGFPHYMLPADISYVGTVHSHPIGNPSPSITDLNNFYELISLIVGFPYGDKDIFAWDSNGNAVKLTII</sequence>
<evidence type="ECO:0000313" key="8">
    <source>
        <dbReference type="Proteomes" id="UP000014065"/>
    </source>
</evidence>
<accession>S2ES78</accession>
<protein>
    <recommendedName>
        <fullName evidence="6">JAB domain-containing protein</fullName>
    </recommendedName>
</protein>
<dbReference type="AlphaFoldDB" id="S2ES78"/>
<keyword evidence="4" id="KW-0862">Zinc</keyword>
<proteinExistence type="predicted"/>
<gene>
    <name evidence="7" type="ORF">BG20_I1330</name>
</gene>
<evidence type="ECO:0000256" key="3">
    <source>
        <dbReference type="ARBA" id="ARBA00022801"/>
    </source>
</evidence>
<feature type="domain" description="JAB" evidence="6">
    <location>
        <begin position="25"/>
        <end position="119"/>
    </location>
</feature>
<keyword evidence="8" id="KW-1185">Reference proteome</keyword>
<dbReference type="SUPFAM" id="SSF102712">
    <property type="entry name" value="JAB1/MPN domain"/>
    <property type="match status" value="1"/>
</dbReference>
<evidence type="ECO:0000256" key="5">
    <source>
        <dbReference type="ARBA" id="ARBA00023049"/>
    </source>
</evidence>
<reference evidence="7 8" key="1">
    <citation type="journal article" date="2012" name="J. Bacteriol.">
        <title>Genome Sequence of "Candidatus Nitrosoarchaeum limnia" BG20, a Low-Salinity Ammonia-Oxidizing Archaeon from the San Francisco Bay Estuary.</title>
        <authorList>
            <person name="Mosier A.C."/>
            <person name="Allen E.E."/>
            <person name="Kim M."/>
            <person name="Ferriera S."/>
            <person name="Francis C.A."/>
        </authorList>
    </citation>
    <scope>NUCLEOTIDE SEQUENCE [LARGE SCALE GENOMIC DNA]</scope>
    <source>
        <strain evidence="7 8">BG20</strain>
    </source>
</reference>
<dbReference type="Gene3D" id="3.40.140.10">
    <property type="entry name" value="Cytidine Deaminase, domain 2"/>
    <property type="match status" value="1"/>
</dbReference>
<keyword evidence="3" id="KW-0378">Hydrolase</keyword>
<name>S2ES78_9ARCH</name>
<dbReference type="GO" id="GO:0008237">
    <property type="term" value="F:metallopeptidase activity"/>
    <property type="evidence" value="ECO:0007669"/>
    <property type="project" value="UniProtKB-KW"/>
</dbReference>
<keyword evidence="1" id="KW-0645">Protease</keyword>
<dbReference type="Proteomes" id="UP000014065">
    <property type="component" value="Unassembled WGS sequence"/>
</dbReference>